<dbReference type="GO" id="GO:0016020">
    <property type="term" value="C:membrane"/>
    <property type="evidence" value="ECO:0007669"/>
    <property type="project" value="UniProtKB-SubCell"/>
</dbReference>
<feature type="domain" description="Dynamin N-terminal" evidence="8">
    <location>
        <begin position="267"/>
        <end position="417"/>
    </location>
</feature>
<dbReference type="InterPro" id="IPR027094">
    <property type="entry name" value="Mitofusin_fam"/>
</dbReference>
<evidence type="ECO:0000259" key="8">
    <source>
        <dbReference type="Pfam" id="PF00350"/>
    </source>
</evidence>
<keyword evidence="3" id="KW-0378">Hydrolase</keyword>
<dbReference type="EMBL" id="LO018304">
    <property type="protein sequence ID" value="CUM62224.1"/>
    <property type="molecule type" value="Genomic_DNA"/>
</dbReference>
<accession>A0A1J1JKX4</accession>
<sequence length="877" mass="99362">MDISLINSESLALLSRMAGQELQKKDATPAVVFMASLLCVLMGVIYQDGKITPEERERWQTNLTRLIPPNSNLKKLVPIFTKYILFFRIYKNFNDLLLLMSNLSDSEKLLLIGFGYQMSASDGEIELREKDYLENLAHQINIDSRHIQIFESAFTNLVIEDQEALIEVHRLVDPAQFQLLDNIFVLAAKHIVEILPQKPRLKRDKIRVLPNYENLKQIQSDHQELDNICYQFYQIIAQDEHQVCWSKNLIDDLQEISKKNQSKRFRVTVVGEFSQGKSTFLNALVGEEIQPVREIPCTGVVSVLRYGEQKRVICCYKDGRKEDIAIEDYQEKASISEEAAIGNLSDELAHCEIEEIIFEHPDLDICSSGVEIIDSPGLNEHPDREAITQKILKDTDAAIFITSASRCLAKSERDVIEGLKLTLNAGLSDQPANNLFILVNFWDLVQTEKGRNQIPKRIEENIQGKNPIISGENRIHYISAKLALDAIVNNEHNEYIETFDYFINCLQEFLVNERGKLEVASSVNRIQALTESADNELKQYEKILEGKIKISESAKLGIFEKIGEASGLYLRISDQAKYSVAVSQEYATASWNKWVQGLEERIVNKAGTLTSGHSPLVEQEKVLQDYCEQFTQDLSDEIQNWINNLQSEILSKQAKELNSVIYSALEAIRIDLKKLGNQLGTNLDEQFTSNMASNIRANNLGINYFMAGSENNDEGGFNMFGGLGAGAVGLTAGALLGIFGLGLGFIPALIVGGLGGLATAIGGLKFLFGKPDQDEVYTQYKRQIYNLGFQKFFESEKEIFNTIVEKIELVYQERYLVFADFIEQAMALYENLIEQQEKAHTKTLEEKEKTIVWINKQHQKLKNIQNELEAIVTEVTY</sequence>
<dbReference type="InterPro" id="IPR045063">
    <property type="entry name" value="Dynamin_N"/>
</dbReference>
<keyword evidence="2" id="KW-0547">Nucleotide-binding</keyword>
<dbReference type="SUPFAM" id="SSF158682">
    <property type="entry name" value="TerB-like"/>
    <property type="match status" value="1"/>
</dbReference>
<feature type="coiled-coil region" evidence="6">
    <location>
        <begin position="819"/>
        <end position="874"/>
    </location>
</feature>
<name>A0A1J1JKX4_PLAAG</name>
<evidence type="ECO:0000256" key="4">
    <source>
        <dbReference type="ARBA" id="ARBA00023134"/>
    </source>
</evidence>
<keyword evidence="5 7" id="KW-0472">Membrane</keyword>
<comment type="subcellular location">
    <subcellularLocation>
        <location evidence="1">Membrane</location>
    </subcellularLocation>
</comment>
<dbReference type="Gene3D" id="3.40.50.300">
    <property type="entry name" value="P-loop containing nucleotide triphosphate hydrolases"/>
    <property type="match status" value="1"/>
</dbReference>
<gene>
    <name evidence="9" type="ORF">PLAM_4259</name>
</gene>
<keyword evidence="6" id="KW-0175">Coiled coil</keyword>
<dbReference type="GO" id="GO:0003924">
    <property type="term" value="F:GTPase activity"/>
    <property type="evidence" value="ECO:0007669"/>
    <property type="project" value="InterPro"/>
</dbReference>
<evidence type="ECO:0000256" key="2">
    <source>
        <dbReference type="ARBA" id="ARBA00022741"/>
    </source>
</evidence>
<evidence type="ECO:0000256" key="5">
    <source>
        <dbReference type="ARBA" id="ARBA00023136"/>
    </source>
</evidence>
<evidence type="ECO:0000256" key="7">
    <source>
        <dbReference type="SAM" id="Phobius"/>
    </source>
</evidence>
<keyword evidence="7" id="KW-0812">Transmembrane</keyword>
<dbReference type="PANTHER" id="PTHR10465">
    <property type="entry name" value="TRANSMEMBRANE GTPASE FZO1"/>
    <property type="match status" value="1"/>
</dbReference>
<feature type="transmembrane region" description="Helical" evidence="7">
    <location>
        <begin position="745"/>
        <end position="768"/>
    </location>
</feature>
<protein>
    <recommendedName>
        <fullName evidence="8">Dynamin N-terminal domain-containing protein</fullName>
    </recommendedName>
</protein>
<dbReference type="Gene3D" id="1.10.3680.10">
    <property type="entry name" value="TerB-like"/>
    <property type="match status" value="1"/>
</dbReference>
<reference evidence="9" key="1">
    <citation type="submission" date="2015-09" db="EMBL/GenBank/DDBJ databases">
        <authorList>
            <person name="Jackson K.R."/>
            <person name="Lunt B.L."/>
            <person name="Fisher J.N.B."/>
            <person name="Gardner A.V."/>
            <person name="Bailey M.E."/>
            <person name="Deus L.M."/>
            <person name="Earl A.S."/>
            <person name="Gibby P.D."/>
            <person name="Hartmann K.A."/>
            <person name="Liu J.E."/>
            <person name="Manci A.M."/>
            <person name="Nielsen D.A."/>
            <person name="Solomon M.B."/>
            <person name="Breakwell D.P."/>
            <person name="Burnett S.H."/>
            <person name="Grose J.H."/>
        </authorList>
    </citation>
    <scope>NUCLEOTIDE SEQUENCE</scope>
    <source>
        <strain evidence="9">7805</strain>
    </source>
</reference>
<feature type="transmembrane region" description="Helical" evidence="7">
    <location>
        <begin position="716"/>
        <end position="739"/>
    </location>
</feature>
<keyword evidence="4" id="KW-0342">GTP-binding</keyword>
<evidence type="ECO:0000256" key="6">
    <source>
        <dbReference type="SAM" id="Coils"/>
    </source>
</evidence>
<evidence type="ECO:0000256" key="1">
    <source>
        <dbReference type="ARBA" id="ARBA00004370"/>
    </source>
</evidence>
<dbReference type="RefSeq" id="WP_235765677.1">
    <property type="nucleotide sequence ID" value="NZ_LR882950.1"/>
</dbReference>
<dbReference type="GO" id="GO:0008053">
    <property type="term" value="P:mitochondrial fusion"/>
    <property type="evidence" value="ECO:0007669"/>
    <property type="project" value="TreeGrafter"/>
</dbReference>
<dbReference type="InterPro" id="IPR029024">
    <property type="entry name" value="TerB-like"/>
</dbReference>
<organism evidence="9">
    <name type="scientific">Planktothrix agardhii</name>
    <name type="common">Oscillatoria agardhii</name>
    <dbReference type="NCBI Taxonomy" id="1160"/>
    <lineage>
        <taxon>Bacteria</taxon>
        <taxon>Bacillati</taxon>
        <taxon>Cyanobacteriota</taxon>
        <taxon>Cyanophyceae</taxon>
        <taxon>Oscillatoriophycideae</taxon>
        <taxon>Oscillatoriales</taxon>
        <taxon>Microcoleaceae</taxon>
        <taxon>Planktothrix</taxon>
    </lineage>
</organism>
<dbReference type="PANTHER" id="PTHR10465:SF0">
    <property type="entry name" value="SARCALUMENIN"/>
    <property type="match status" value="1"/>
</dbReference>
<proteinExistence type="predicted"/>
<dbReference type="GO" id="GO:0005525">
    <property type="term" value="F:GTP binding"/>
    <property type="evidence" value="ECO:0007669"/>
    <property type="project" value="UniProtKB-KW"/>
</dbReference>
<dbReference type="CDD" id="cd07177">
    <property type="entry name" value="terB_like"/>
    <property type="match status" value="1"/>
</dbReference>
<dbReference type="AlphaFoldDB" id="A0A1J1JKX4"/>
<dbReference type="CDD" id="cd09912">
    <property type="entry name" value="DLP_2"/>
    <property type="match status" value="1"/>
</dbReference>
<dbReference type="SUPFAM" id="SSF52540">
    <property type="entry name" value="P-loop containing nucleoside triphosphate hydrolases"/>
    <property type="match status" value="1"/>
</dbReference>
<keyword evidence="7" id="KW-1133">Transmembrane helix</keyword>
<evidence type="ECO:0000256" key="3">
    <source>
        <dbReference type="ARBA" id="ARBA00022801"/>
    </source>
</evidence>
<dbReference type="Pfam" id="PF00350">
    <property type="entry name" value="Dynamin_N"/>
    <property type="match status" value="1"/>
</dbReference>
<evidence type="ECO:0000313" key="9">
    <source>
        <dbReference type="EMBL" id="CUM62224.1"/>
    </source>
</evidence>
<dbReference type="InterPro" id="IPR027417">
    <property type="entry name" value="P-loop_NTPase"/>
</dbReference>